<evidence type="ECO:0000313" key="4">
    <source>
        <dbReference type="Proteomes" id="UP000671914"/>
    </source>
</evidence>
<dbReference type="Pfam" id="PF12671">
    <property type="entry name" value="Amidase_6"/>
    <property type="match status" value="1"/>
</dbReference>
<dbReference type="RefSeq" id="WP_210896274.1">
    <property type="nucleotide sequence ID" value="NZ_CP071696.1"/>
</dbReference>
<dbReference type="InterPro" id="IPR013783">
    <property type="entry name" value="Ig-like_fold"/>
</dbReference>
<gene>
    <name evidence="3" type="ORF">G127AT_09350</name>
</gene>
<keyword evidence="4" id="KW-1185">Reference proteome</keyword>
<reference evidence="3" key="1">
    <citation type="submission" date="2021-03" db="EMBL/GenBank/DDBJ databases">
        <title>Agromyces archimandritus sp. nov., isolated from the cockroach Archimandrita tessellata.</title>
        <authorList>
            <person name="Guzman J."/>
            <person name="Ortuzar M."/>
            <person name="Poehlein A."/>
            <person name="Daniel R."/>
            <person name="Trujillo M."/>
            <person name="Vilcinskas A."/>
        </authorList>
    </citation>
    <scope>NUCLEOTIDE SEQUENCE</scope>
    <source>
        <strain evidence="3">G127AT</strain>
    </source>
</reference>
<dbReference type="InterPro" id="IPR002909">
    <property type="entry name" value="IPT_dom"/>
</dbReference>
<dbReference type="KEGG" id="aarc:G127AT_09350"/>
<feature type="domain" description="Putative amidase" evidence="2">
    <location>
        <begin position="181"/>
        <end position="311"/>
    </location>
</feature>
<dbReference type="AlphaFoldDB" id="A0A975FJA8"/>
<evidence type="ECO:0000259" key="1">
    <source>
        <dbReference type="Pfam" id="PF01833"/>
    </source>
</evidence>
<protein>
    <submittedName>
        <fullName evidence="3">Amidase domain-containing protein</fullName>
    </submittedName>
</protein>
<dbReference type="EMBL" id="CP071696">
    <property type="protein sequence ID" value="QTX03558.1"/>
    <property type="molecule type" value="Genomic_DNA"/>
</dbReference>
<proteinExistence type="predicted"/>
<dbReference type="Pfam" id="PF01833">
    <property type="entry name" value="TIG"/>
    <property type="match status" value="1"/>
</dbReference>
<name>A0A975FJA8_9MICO</name>
<accession>A0A975FJA8</accession>
<dbReference type="InterPro" id="IPR024301">
    <property type="entry name" value="Amidase_6"/>
</dbReference>
<organism evidence="3 4">
    <name type="scientific">Agromyces archimandritae</name>
    <dbReference type="NCBI Taxonomy" id="2781962"/>
    <lineage>
        <taxon>Bacteria</taxon>
        <taxon>Bacillati</taxon>
        <taxon>Actinomycetota</taxon>
        <taxon>Actinomycetes</taxon>
        <taxon>Micrococcales</taxon>
        <taxon>Microbacteriaceae</taxon>
        <taxon>Agromyces</taxon>
    </lineage>
</organism>
<dbReference type="Gene3D" id="2.60.40.10">
    <property type="entry name" value="Immunoglobulins"/>
    <property type="match status" value="1"/>
</dbReference>
<evidence type="ECO:0000313" key="3">
    <source>
        <dbReference type="EMBL" id="QTX03558.1"/>
    </source>
</evidence>
<dbReference type="Proteomes" id="UP000671914">
    <property type="component" value="Chromosome"/>
</dbReference>
<sequence>MLASGAAALMAVTAIGGIAAGEQEAAAKAASAQLSEASIQSLAPALTGKANKPATDVVKDELVVTPAADPKITTGPSATEVSVRGGAQVSVSGEGLDKVAKVTVGGQEAEIVKAENEQVTFAVPGVSDAATGGAELAFTAADGQPVEIDPAATGSAQPASAEGEAAPTTLGVSYVSDPGVQKQIDYVMAHWQNYNSDHYMVLPGVDCANFTSQSLLERGWEEDEGWHYRGGNVSSSWISSTAMRDYLNSRPDRATPLDDTQRDLVRVGDVAQFDWDNSGDRDHTAVVTQVEHTDAGTKIWVGGHTKDIDFWDVDEALATGGGTVSYFSIK</sequence>
<feature type="domain" description="IPT/TIG" evidence="1">
    <location>
        <begin position="82"/>
        <end position="127"/>
    </location>
</feature>
<dbReference type="PANTHER" id="PTHR40032">
    <property type="entry name" value="EXPORTED PROTEIN-RELATED"/>
    <property type="match status" value="1"/>
</dbReference>
<dbReference type="GO" id="GO:0005975">
    <property type="term" value="P:carbohydrate metabolic process"/>
    <property type="evidence" value="ECO:0007669"/>
    <property type="project" value="UniProtKB-ARBA"/>
</dbReference>
<dbReference type="PANTHER" id="PTHR40032:SF1">
    <property type="entry name" value="EXPORTED PROTEIN"/>
    <property type="match status" value="1"/>
</dbReference>
<evidence type="ECO:0000259" key="2">
    <source>
        <dbReference type="Pfam" id="PF12671"/>
    </source>
</evidence>